<sequence length="196" mass="21358">MSSPRQTHTQTRDAVLRAHANDMIARTNLSARGFATAISQSFHASICDADGEHSVPNFESMNTADADTFMKVSDTWLKRVQRWLSNDVDIPSWLEEPWVTALLPEWRERCLIELSARYGLLAVRPVSAHSGDAMQVFAGISTNFGHLAGIGGEVFADGVFDHLDASNAGAMESHCRALAAYCVAMADKAAQIKAVH</sequence>
<evidence type="ECO:0000313" key="1">
    <source>
        <dbReference type="EMBL" id="VEV98204.1"/>
    </source>
</evidence>
<name>A0A653E650_9PSED</name>
<reference evidence="1" key="1">
    <citation type="submission" date="2019-02" db="EMBL/GenBank/DDBJ databases">
        <authorList>
            <consortium name="Genoscope - CEA"/>
            <person name="William W."/>
        </authorList>
    </citation>
    <scope>NUCLEOTIDE SEQUENCE [LARGE SCALE GENOMIC DNA]</scope>
    <source>
        <strain evidence="1">YSy11</strain>
    </source>
</reference>
<organism evidence="1">
    <name type="scientific">Pseudomonas marincola</name>
    <dbReference type="NCBI Taxonomy" id="437900"/>
    <lineage>
        <taxon>Bacteria</taxon>
        <taxon>Pseudomonadati</taxon>
        <taxon>Pseudomonadota</taxon>
        <taxon>Gammaproteobacteria</taxon>
        <taxon>Pseudomonadales</taxon>
        <taxon>Pseudomonadaceae</taxon>
        <taxon>Pseudomonas</taxon>
    </lineage>
</organism>
<protein>
    <submittedName>
        <fullName evidence="1">Uncharacterized protein</fullName>
    </submittedName>
</protein>
<accession>A0A653E650</accession>
<proteinExistence type="predicted"/>
<gene>
    <name evidence="1" type="ORF">PMYSY11_3160</name>
</gene>
<dbReference type="EMBL" id="LR215729">
    <property type="protein sequence ID" value="VEV98204.1"/>
    <property type="molecule type" value="Genomic_DNA"/>
</dbReference>
<dbReference type="AlphaFoldDB" id="A0A653E650"/>
<dbReference type="RefSeq" id="WP_150548774.1">
    <property type="nucleotide sequence ID" value="NZ_LR215729.2"/>
</dbReference>